<comment type="caution">
    <text evidence="1">The sequence shown here is derived from an EMBL/GenBank/DDBJ whole genome shotgun (WGS) entry which is preliminary data.</text>
</comment>
<protein>
    <submittedName>
        <fullName evidence="1">Uncharacterized protein</fullName>
    </submittedName>
</protein>
<proteinExistence type="predicted"/>
<reference evidence="1" key="1">
    <citation type="submission" date="2022-03" db="EMBL/GenBank/DDBJ databases">
        <authorList>
            <person name="Martin C."/>
        </authorList>
    </citation>
    <scope>NUCLEOTIDE SEQUENCE</scope>
</reference>
<accession>A0A8J1UCK7</accession>
<dbReference type="Gene3D" id="3.30.460.90">
    <property type="match status" value="1"/>
</dbReference>
<name>A0A8J1UCK7_OWEFU</name>
<dbReference type="EMBL" id="CAIIXF020000006">
    <property type="protein sequence ID" value="CAH1785265.1"/>
    <property type="molecule type" value="Genomic_DNA"/>
</dbReference>
<dbReference type="Proteomes" id="UP000749559">
    <property type="component" value="Unassembled WGS sequence"/>
</dbReference>
<dbReference type="AlphaFoldDB" id="A0A8J1UCK7"/>
<evidence type="ECO:0000313" key="1">
    <source>
        <dbReference type="EMBL" id="CAH1785265.1"/>
    </source>
</evidence>
<gene>
    <name evidence="1" type="ORF">OFUS_LOCUS11347</name>
</gene>
<organism evidence="1 2">
    <name type="scientific">Owenia fusiformis</name>
    <name type="common">Polychaete worm</name>
    <dbReference type="NCBI Taxonomy" id="6347"/>
    <lineage>
        <taxon>Eukaryota</taxon>
        <taxon>Metazoa</taxon>
        <taxon>Spiralia</taxon>
        <taxon>Lophotrochozoa</taxon>
        <taxon>Annelida</taxon>
        <taxon>Polychaeta</taxon>
        <taxon>Sedentaria</taxon>
        <taxon>Canalipalpata</taxon>
        <taxon>Sabellida</taxon>
        <taxon>Oweniida</taxon>
        <taxon>Oweniidae</taxon>
        <taxon>Owenia</taxon>
    </lineage>
</organism>
<sequence>MAKLKYSQAELDNHEHYIRNRIVKALCKRLAMLSSLLAVSDILPNGSSYQGTKIDTPCEYDYILPMDMSKNNKDVVFTRIPYRSYALDVNIYGDTFTEITQLFSKLTHLDSELFRDHTLNSRTFVRCILLQALDKCLSELHAEGELVYKGLVLLDSKLEKESPKFNEVYLHSQEHGPSIQLRVGGPLCVTDIDMGFCLKVPGETLTQDTFYIALLSPPFLTHWIVSIYRTPNISNMDACHRYIIMALKYILTKLDKQRAFNSFSLTTLVRYHIENECDGSAVEQSIGKCFNDVCHSIARLQYVSKSDSPTELVSWGHWLEDLMNKDCPGIKIFRRGSYDNSEPVFPLVIYILNKLAKSSSGVPTVQDIQTQIDMVVKTCKLEAWRQHIIITLLRKNQLSSSEQEDILSTEDVYDLRVKYNHKNDTLFGTGIVVINTQRIMDIIGHQYESAPPNKDNLFVIHDHPNTGFQNFQTSSIKFLP</sequence>
<evidence type="ECO:0000313" key="2">
    <source>
        <dbReference type="Proteomes" id="UP000749559"/>
    </source>
</evidence>
<dbReference type="OrthoDB" id="6160741at2759"/>
<keyword evidence="2" id="KW-1185">Reference proteome</keyword>